<dbReference type="Proteomes" id="UP000824321">
    <property type="component" value="Chromosome"/>
</dbReference>
<dbReference type="Pfam" id="PF00353">
    <property type="entry name" value="HemolysinCabind"/>
    <property type="match status" value="4"/>
</dbReference>
<dbReference type="InterPro" id="IPR050557">
    <property type="entry name" value="RTX_toxin/Mannuronan_C5-epim"/>
</dbReference>
<reference evidence="3 4" key="1">
    <citation type="submission" date="2021-08" db="EMBL/GenBank/DDBJ databases">
        <title>Comparative Genomics Analysis of the Genus Qipengyuania Reveals Extensive Genetic Diversity and Metabolic Versatility, Including the Description of Fifteen Novel Species.</title>
        <authorList>
            <person name="Liu Y."/>
        </authorList>
    </citation>
    <scope>NUCLEOTIDE SEQUENCE [LARGE SCALE GENOMIC DNA]</scope>
    <source>
        <strain evidence="3 4">1NDH1</strain>
    </source>
</reference>
<dbReference type="EMBL" id="CP081294">
    <property type="protein sequence ID" value="QZD95595.1"/>
    <property type="molecule type" value="Genomic_DNA"/>
</dbReference>
<dbReference type="PROSITE" id="PS00330">
    <property type="entry name" value="HEMOLYSIN_CALCIUM"/>
    <property type="match status" value="2"/>
</dbReference>
<dbReference type="PRINTS" id="PR00313">
    <property type="entry name" value="CABNDNGRPT"/>
</dbReference>
<keyword evidence="4" id="KW-1185">Reference proteome</keyword>
<dbReference type="RefSeq" id="WP_221431334.1">
    <property type="nucleotide sequence ID" value="NZ_CP081294.1"/>
</dbReference>
<evidence type="ECO:0000313" key="4">
    <source>
        <dbReference type="Proteomes" id="UP000824321"/>
    </source>
</evidence>
<keyword evidence="2" id="KW-0964">Secreted</keyword>
<evidence type="ECO:0000256" key="2">
    <source>
        <dbReference type="ARBA" id="ARBA00022525"/>
    </source>
</evidence>
<evidence type="ECO:0000313" key="3">
    <source>
        <dbReference type="EMBL" id="QZD95595.1"/>
    </source>
</evidence>
<dbReference type="Gene3D" id="2.150.10.10">
    <property type="entry name" value="Serralysin-like metalloprotease, C-terminal"/>
    <property type="match status" value="3"/>
</dbReference>
<evidence type="ECO:0008006" key="5">
    <source>
        <dbReference type="Google" id="ProtNLM"/>
    </source>
</evidence>
<protein>
    <recommendedName>
        <fullName evidence="5">Calcium-binding protein</fullName>
    </recommendedName>
</protein>
<sequence length="684" mass="71425">MYYLTTDSDYAGFEQVDLGGGSSGQNSLSRTSDGGFVSVAESDGNILVRIFDADGLQTGSEVLVASNGYDPEIVGLASGGFAVVWQASDASLNGIYLQVFNSAGVATSPVRAVNVQTFGNQSQPDIVQLADGNLAVAWTDNGDNGVGNIVYRLFASGGWSISGQVSVTSDDFAQSYYPRLAALNDGGFAISWTGPTEDWRSGGSSREVNVRIVDSEYQMQPVSFSSWDISEGPASHDAFFSSIAVLTSGDIIVTWTDSPYPNAFVYGQRLDASGSAIGDPFQIGSSDPETGQSSVVALADGGFVVTWRADTDDGGSNYFQRGEIYAQRYDAEATPVGDRIVVNQVSELGQDLPSVVEFGSGDLYFMFRDFNSPTSFASRTFYDVTNGTASSDLLTGTSGIDILRGLEGNDELVGGAGNDVLDGGAGFDIASYSNAGTGVHITLDTPSVVRDNSSGSVDTLISIEAVRGSAYDDQLHGSAEADTLLGDAGRDEIRGNSGSDAIEGGNGNDWLFGGAGWDEIRGGGWSDTIYGDNGNDRLFGDYGNDRLDGGGQNDFLDGGFGNDILNGSWGKDTMTGGAGADTFVFERADHTGRFFGNADLITDFSQSDGDVIDLSAIDAIAGTAGDDAFTFIGSDAFSGTAGELRFFRNGGDTFLAADVDGDGSADMFIQLNGDLTMTAADFVL</sequence>
<gene>
    <name evidence="3" type="ORF">K3136_02375</name>
</gene>
<dbReference type="InterPro" id="IPR001343">
    <property type="entry name" value="Hemolysn_Ca-bd"/>
</dbReference>
<evidence type="ECO:0000256" key="1">
    <source>
        <dbReference type="ARBA" id="ARBA00004613"/>
    </source>
</evidence>
<organism evidence="3 4">
    <name type="scientific">Qipengyuania gelatinilytica</name>
    <dbReference type="NCBI Taxonomy" id="2867231"/>
    <lineage>
        <taxon>Bacteria</taxon>
        <taxon>Pseudomonadati</taxon>
        <taxon>Pseudomonadota</taxon>
        <taxon>Alphaproteobacteria</taxon>
        <taxon>Sphingomonadales</taxon>
        <taxon>Erythrobacteraceae</taxon>
        <taxon>Qipengyuania</taxon>
    </lineage>
</organism>
<dbReference type="PANTHER" id="PTHR38340">
    <property type="entry name" value="S-LAYER PROTEIN"/>
    <property type="match status" value="1"/>
</dbReference>
<accession>A0ABX9A2U2</accession>
<dbReference type="SUPFAM" id="SSF51120">
    <property type="entry name" value="beta-Roll"/>
    <property type="match status" value="3"/>
</dbReference>
<dbReference type="InterPro" id="IPR018511">
    <property type="entry name" value="Hemolysin-typ_Ca-bd_CS"/>
</dbReference>
<dbReference type="InterPro" id="IPR011049">
    <property type="entry name" value="Serralysin-like_metalloprot_C"/>
</dbReference>
<name>A0ABX9A2U2_9SPHN</name>
<proteinExistence type="predicted"/>
<dbReference type="PANTHER" id="PTHR38340:SF1">
    <property type="entry name" value="S-LAYER PROTEIN"/>
    <property type="match status" value="1"/>
</dbReference>
<comment type="subcellular location">
    <subcellularLocation>
        <location evidence="1">Secreted</location>
    </subcellularLocation>
</comment>